<dbReference type="GeneID" id="34223313"/>
<dbReference type="HOGENOM" id="CLU_921120_0_0_9"/>
<keyword evidence="1" id="KW-0812">Transmembrane</keyword>
<feature type="transmembrane region" description="Helical" evidence="1">
    <location>
        <begin position="6"/>
        <end position="23"/>
    </location>
</feature>
<proteinExistence type="predicted"/>
<dbReference type="RefSeq" id="WP_038564431.1">
    <property type="nucleotide sequence ID" value="NZ_CP008876.1"/>
</dbReference>
<evidence type="ECO:0000256" key="1">
    <source>
        <dbReference type="SAM" id="Phobius"/>
    </source>
</evidence>
<organism evidence="2 3">
    <name type="scientific">Terribacillus saccharophilus</name>
    <dbReference type="NCBI Taxonomy" id="361277"/>
    <lineage>
        <taxon>Bacteria</taxon>
        <taxon>Bacillati</taxon>
        <taxon>Bacillota</taxon>
        <taxon>Bacilli</taxon>
        <taxon>Bacillales</taxon>
        <taxon>Bacillaceae</taxon>
        <taxon>Terribacillus</taxon>
    </lineage>
</organism>
<name>A0A075LPF4_9BACI</name>
<keyword evidence="1" id="KW-1133">Transmembrane helix</keyword>
<protein>
    <submittedName>
        <fullName evidence="2">Uncharacterized protein</fullName>
    </submittedName>
</protein>
<evidence type="ECO:0000313" key="3">
    <source>
        <dbReference type="Proteomes" id="UP000027980"/>
    </source>
</evidence>
<dbReference type="EMBL" id="CP008876">
    <property type="protein sequence ID" value="AIF68011.1"/>
    <property type="molecule type" value="Genomic_DNA"/>
</dbReference>
<dbReference type="AlphaFoldDB" id="A0A075LPF4"/>
<keyword evidence="1" id="KW-0472">Membrane</keyword>
<reference evidence="2 3" key="1">
    <citation type="submission" date="2014-07" db="EMBL/GenBank/DDBJ databases">
        <title>Complete genome sequence of a moderately halophilic bacterium Terribacillus aidingensis MP602, isolated from Cryptomeria fortunei in Tianmu mountain in China.</title>
        <authorList>
            <person name="Wang Y."/>
            <person name="Lu P."/>
            <person name="Zhang L."/>
        </authorList>
    </citation>
    <scope>NUCLEOTIDE SEQUENCE [LARGE SCALE GENOMIC DNA]</scope>
    <source>
        <strain evidence="2 3">MP602</strain>
    </source>
</reference>
<evidence type="ECO:0000313" key="2">
    <source>
        <dbReference type="EMBL" id="AIF68011.1"/>
    </source>
</evidence>
<gene>
    <name evidence="2" type="ORF">GZ22_16155</name>
</gene>
<dbReference type="OrthoDB" id="71172at2"/>
<sequence length="302" mass="35833">MDGLVTIIGIAVVIILVGIAVFYNTGARKRPMQNSDRHREQLKLQYDTLRLRPTGIVDEEHFDRLKQALNFDYVDKINDAFRKEHYDWSQKKINTHLRGLFRFIMLATIFRSKELFDKDIHRLWEVMRQFDEEYKKFCLEVFEGEITEDASERGERHPEERERFEIKYLMLFQLGEQTPTIWGEFFQYGDGKELIEYFRTHDLEQVKQEYMAGNITPDAERTFENLYHHIKWGMEADADELRDHHPGPEGDAEDKEMDVSILYFLSLRGEATEEEEEELSLYTGKGSGFYATNVSYGQMEKH</sequence>
<accession>A0A075LPF4</accession>
<dbReference type="KEGG" id="tap:GZ22_16155"/>
<dbReference type="Proteomes" id="UP000027980">
    <property type="component" value="Chromosome"/>
</dbReference>